<gene>
    <name evidence="6" type="ORF">CCAL12919_07185</name>
    <name evidence="7" type="ORF">CCAL9337_05295</name>
</gene>
<comment type="caution">
    <text evidence="7">The sequence shown here is derived from an EMBL/GenBank/DDBJ whole genome shotgun (WGS) entry which is preliminary data.</text>
</comment>
<dbReference type="Proteomes" id="UP000650616">
    <property type="component" value="Unassembled WGS sequence"/>
</dbReference>
<dbReference type="Pfam" id="PF13545">
    <property type="entry name" value="HTH_Crp_2"/>
    <property type="match status" value="1"/>
</dbReference>
<protein>
    <submittedName>
        <fullName evidence="7">Crp/Fnr family transcriptional regulator</fullName>
    </submittedName>
</protein>
<dbReference type="InterPro" id="IPR012318">
    <property type="entry name" value="HTH_CRP"/>
</dbReference>
<evidence type="ECO:0000313" key="8">
    <source>
        <dbReference type="Proteomes" id="UP000650616"/>
    </source>
</evidence>
<dbReference type="EMBL" id="JADBHS010000014">
    <property type="protein sequence ID" value="MBE2986901.1"/>
    <property type="molecule type" value="Genomic_DNA"/>
</dbReference>
<dbReference type="PROSITE" id="PS50042">
    <property type="entry name" value="CNMP_BINDING_3"/>
    <property type="match status" value="1"/>
</dbReference>
<dbReference type="InterPro" id="IPR000595">
    <property type="entry name" value="cNMP-bd_dom"/>
</dbReference>
<dbReference type="GO" id="GO:0005829">
    <property type="term" value="C:cytosol"/>
    <property type="evidence" value="ECO:0007669"/>
    <property type="project" value="TreeGrafter"/>
</dbReference>
<feature type="domain" description="Cyclic nucleotide-binding" evidence="4">
    <location>
        <begin position="7"/>
        <end position="107"/>
    </location>
</feature>
<reference evidence="6 9" key="2">
    <citation type="submission" date="2020-10" db="EMBL/GenBank/DDBJ databases">
        <title>Campylobacter californiensis sp. nov. isolated from cattle and feral swine in California.</title>
        <authorList>
            <person name="Miller W.G."/>
        </authorList>
    </citation>
    <scope>NUCLEOTIDE SEQUENCE [LARGE SCALE GENOMIC DNA]</scope>
    <source>
        <strain evidence="6 9">RM12919</strain>
    </source>
</reference>
<dbReference type="Gene3D" id="2.60.120.10">
    <property type="entry name" value="Jelly Rolls"/>
    <property type="match status" value="1"/>
</dbReference>
<dbReference type="Gene3D" id="1.10.10.10">
    <property type="entry name" value="Winged helix-like DNA-binding domain superfamily/Winged helix DNA-binding domain"/>
    <property type="match status" value="1"/>
</dbReference>
<feature type="domain" description="HTH crp-type" evidence="5">
    <location>
        <begin position="141"/>
        <end position="204"/>
    </location>
</feature>
<dbReference type="PROSITE" id="PS51063">
    <property type="entry name" value="HTH_CRP_2"/>
    <property type="match status" value="1"/>
</dbReference>
<reference evidence="7 8" key="1">
    <citation type="submission" date="2015-08" db="EMBL/GenBank/DDBJ databases">
        <title>Comparative genomics of the Campylobacter concisus group.</title>
        <authorList>
            <person name="Yee E."/>
            <person name="Chapman M.H."/>
            <person name="Huynh S."/>
            <person name="Bono J.L."/>
            <person name="On S.L."/>
            <person name="St Leger J."/>
            <person name="Foster G."/>
            <person name="Parker C.T."/>
            <person name="Miller W.G."/>
        </authorList>
    </citation>
    <scope>NUCLEOTIDE SEQUENCE [LARGE SCALE GENOMIC DNA]</scope>
    <source>
        <strain evidence="7 8">RM9337</strain>
    </source>
</reference>
<dbReference type="SUPFAM" id="SSF51206">
    <property type="entry name" value="cAMP-binding domain-like"/>
    <property type="match status" value="1"/>
</dbReference>
<dbReference type="Proteomes" id="UP001318760">
    <property type="component" value="Unassembled WGS sequence"/>
</dbReference>
<dbReference type="EMBL" id="LIWG01000005">
    <property type="protein sequence ID" value="MBE3608144.1"/>
    <property type="molecule type" value="Genomic_DNA"/>
</dbReference>
<evidence type="ECO:0000313" key="7">
    <source>
        <dbReference type="EMBL" id="MBE3608144.1"/>
    </source>
</evidence>
<evidence type="ECO:0000256" key="2">
    <source>
        <dbReference type="ARBA" id="ARBA00023125"/>
    </source>
</evidence>
<dbReference type="InterPro" id="IPR050397">
    <property type="entry name" value="Env_Response_Regulators"/>
</dbReference>
<sequence length="212" mass="24739">MLDKISIFKNLSKEQLEELEEITLVKKYKKGEFLFIEGEEPKWLIYLLSGSIKLYKTTQSGKEIFLHQLPPMNFVAEMVNFENIPYPASAIFVVSGEVLKIDYEKFKAKFLNDPKICMNLIKSMSEKLRITSNLLHQELILNSEAKVAKFILMHEDLFNELKHTKIASILNITPETFSRILNKFKTLEIIKLSEKNEILEKNVDKLTEIYSF</sequence>
<dbReference type="GO" id="GO:0003700">
    <property type="term" value="F:DNA-binding transcription factor activity"/>
    <property type="evidence" value="ECO:0007669"/>
    <property type="project" value="TreeGrafter"/>
</dbReference>
<evidence type="ECO:0000313" key="9">
    <source>
        <dbReference type="Proteomes" id="UP001318760"/>
    </source>
</evidence>
<evidence type="ECO:0000259" key="5">
    <source>
        <dbReference type="PROSITE" id="PS51063"/>
    </source>
</evidence>
<dbReference type="InterPro" id="IPR036388">
    <property type="entry name" value="WH-like_DNA-bd_sf"/>
</dbReference>
<organism evidence="7 8">
    <name type="scientific">Campylobacter californiensis</name>
    <dbReference type="NCBI Taxonomy" id="1032243"/>
    <lineage>
        <taxon>Bacteria</taxon>
        <taxon>Pseudomonadati</taxon>
        <taxon>Campylobacterota</taxon>
        <taxon>Epsilonproteobacteria</taxon>
        <taxon>Campylobacterales</taxon>
        <taxon>Campylobacteraceae</taxon>
        <taxon>Campylobacter</taxon>
    </lineage>
</organism>
<dbReference type="InterPro" id="IPR014710">
    <property type="entry name" value="RmlC-like_jellyroll"/>
</dbReference>
<keyword evidence="3" id="KW-0804">Transcription</keyword>
<proteinExistence type="predicted"/>
<evidence type="ECO:0000313" key="6">
    <source>
        <dbReference type="EMBL" id="MBE2986901.1"/>
    </source>
</evidence>
<name>A0AAW3ZWJ8_9BACT</name>
<dbReference type="GO" id="GO:0003677">
    <property type="term" value="F:DNA binding"/>
    <property type="evidence" value="ECO:0007669"/>
    <property type="project" value="UniProtKB-KW"/>
</dbReference>
<dbReference type="RefSeq" id="WP_170016268.1">
    <property type="nucleotide sequence ID" value="NZ_CP012545.1"/>
</dbReference>
<evidence type="ECO:0000256" key="3">
    <source>
        <dbReference type="ARBA" id="ARBA00023163"/>
    </source>
</evidence>
<keyword evidence="1" id="KW-0805">Transcription regulation</keyword>
<evidence type="ECO:0000259" key="4">
    <source>
        <dbReference type="PROSITE" id="PS50042"/>
    </source>
</evidence>
<dbReference type="PANTHER" id="PTHR24567:SF26">
    <property type="entry name" value="REGULATORY PROTEIN YEIL"/>
    <property type="match status" value="1"/>
</dbReference>
<dbReference type="CDD" id="cd00038">
    <property type="entry name" value="CAP_ED"/>
    <property type="match status" value="1"/>
</dbReference>
<accession>A0AAW3ZWJ8</accession>
<dbReference type="SMART" id="SM00100">
    <property type="entry name" value="cNMP"/>
    <property type="match status" value="1"/>
</dbReference>
<dbReference type="SUPFAM" id="SSF46785">
    <property type="entry name" value="Winged helix' DNA-binding domain"/>
    <property type="match status" value="1"/>
</dbReference>
<dbReference type="PANTHER" id="PTHR24567">
    <property type="entry name" value="CRP FAMILY TRANSCRIPTIONAL REGULATORY PROTEIN"/>
    <property type="match status" value="1"/>
</dbReference>
<dbReference type="InterPro" id="IPR018490">
    <property type="entry name" value="cNMP-bd_dom_sf"/>
</dbReference>
<keyword evidence="2" id="KW-0238">DNA-binding</keyword>
<dbReference type="AlphaFoldDB" id="A0AAW3ZWJ8"/>
<evidence type="ECO:0000256" key="1">
    <source>
        <dbReference type="ARBA" id="ARBA00023015"/>
    </source>
</evidence>
<keyword evidence="8" id="KW-1185">Reference proteome</keyword>
<dbReference type="InterPro" id="IPR036390">
    <property type="entry name" value="WH_DNA-bd_sf"/>
</dbReference>
<dbReference type="Pfam" id="PF00027">
    <property type="entry name" value="cNMP_binding"/>
    <property type="match status" value="1"/>
</dbReference>